<proteinExistence type="predicted"/>
<protein>
    <submittedName>
        <fullName evidence="1">Uncharacterized protein</fullName>
    </submittedName>
</protein>
<accession>A0A8S1BRA4</accession>
<name>A0A8S1BRA4_ARCPL</name>
<gene>
    <name evidence="1" type="ORF">APLA_LOCUS17114</name>
</gene>
<dbReference type="Proteomes" id="UP000494106">
    <property type="component" value="Unassembled WGS sequence"/>
</dbReference>
<dbReference type="EMBL" id="CADEBC010000625">
    <property type="protein sequence ID" value="CAB3259539.1"/>
    <property type="molecule type" value="Genomic_DNA"/>
</dbReference>
<comment type="caution">
    <text evidence="1">The sequence shown here is derived from an EMBL/GenBank/DDBJ whole genome shotgun (WGS) entry which is preliminary data.</text>
</comment>
<keyword evidence="2" id="KW-1185">Reference proteome</keyword>
<evidence type="ECO:0000313" key="2">
    <source>
        <dbReference type="Proteomes" id="UP000494106"/>
    </source>
</evidence>
<reference evidence="1 2" key="1">
    <citation type="submission" date="2020-04" db="EMBL/GenBank/DDBJ databases">
        <authorList>
            <person name="Wallbank WR R."/>
            <person name="Pardo Diaz C."/>
            <person name="Kozak K."/>
            <person name="Martin S."/>
            <person name="Jiggins C."/>
            <person name="Moest M."/>
            <person name="Warren A I."/>
            <person name="Byers J.R.P. K."/>
            <person name="Montejo-Kovacevich G."/>
            <person name="Yen C E."/>
        </authorList>
    </citation>
    <scope>NUCLEOTIDE SEQUENCE [LARGE SCALE GENOMIC DNA]</scope>
</reference>
<evidence type="ECO:0000313" key="1">
    <source>
        <dbReference type="EMBL" id="CAB3259539.1"/>
    </source>
</evidence>
<organism evidence="1 2">
    <name type="scientific">Arctia plantaginis</name>
    <name type="common">Wood tiger moth</name>
    <name type="synonym">Phalaena plantaginis</name>
    <dbReference type="NCBI Taxonomy" id="874455"/>
    <lineage>
        <taxon>Eukaryota</taxon>
        <taxon>Metazoa</taxon>
        <taxon>Ecdysozoa</taxon>
        <taxon>Arthropoda</taxon>
        <taxon>Hexapoda</taxon>
        <taxon>Insecta</taxon>
        <taxon>Pterygota</taxon>
        <taxon>Neoptera</taxon>
        <taxon>Endopterygota</taxon>
        <taxon>Lepidoptera</taxon>
        <taxon>Glossata</taxon>
        <taxon>Ditrysia</taxon>
        <taxon>Noctuoidea</taxon>
        <taxon>Erebidae</taxon>
        <taxon>Arctiinae</taxon>
        <taxon>Arctia</taxon>
    </lineage>
</organism>
<dbReference type="OrthoDB" id="6136790at2759"/>
<dbReference type="AlphaFoldDB" id="A0A8S1BRA4"/>
<sequence>MATANAKPYIVKEITQSHVFDFNSCLAFFDNWKKKSTGELVMWSKISEVNIQAKDLFLINYKNAFEESAYKTIQCLRSNTRTSIQNLTKKFDGLSVAYSSLLPIDKNKFKDPQDLCKSNVIPEQYHSYYNNLKVISKNTTGDISD</sequence>